<dbReference type="EMBL" id="CP119108">
    <property type="protein sequence ID" value="WEG10422.1"/>
    <property type="molecule type" value="Genomic_DNA"/>
</dbReference>
<keyword evidence="2" id="KW-1185">Reference proteome</keyword>
<dbReference type="Proteomes" id="UP001214553">
    <property type="component" value="Chromosome"/>
</dbReference>
<proteinExistence type="predicted"/>
<name>A0ABY8C2U6_9MICO</name>
<sequence length="94" mass="10506">MTVSNTDEYAGALRSGHQHADRIVELLRDPDRVQDAIDVVHRLRKSTTPEYAAWVLDMANTTAALERDQEVRDVNARIQAHGTFLKATEGKPHG</sequence>
<reference evidence="1 2" key="1">
    <citation type="submission" date="2023-03" db="EMBL/GenBank/DDBJ databases">
        <title>Genome sequence of Microbacterium sp. KACC 23027.</title>
        <authorList>
            <person name="Kim S."/>
            <person name="Heo J."/>
            <person name="Kwon S.-W."/>
        </authorList>
    </citation>
    <scope>NUCLEOTIDE SEQUENCE [LARGE SCALE GENOMIC DNA]</scope>
    <source>
        <strain evidence="1 2">KACC 23027</strain>
    </source>
</reference>
<organism evidence="1 2">
    <name type="scientific">Microbacterium horticulturae</name>
    <dbReference type="NCBI Taxonomy" id="3028316"/>
    <lineage>
        <taxon>Bacteria</taxon>
        <taxon>Bacillati</taxon>
        <taxon>Actinomycetota</taxon>
        <taxon>Actinomycetes</taxon>
        <taxon>Micrococcales</taxon>
        <taxon>Microbacteriaceae</taxon>
        <taxon>Microbacterium</taxon>
    </lineage>
</organism>
<protein>
    <submittedName>
        <fullName evidence="1">Uncharacterized protein</fullName>
    </submittedName>
</protein>
<dbReference type="RefSeq" id="WP_275279784.1">
    <property type="nucleotide sequence ID" value="NZ_CP119108.1"/>
</dbReference>
<accession>A0ABY8C2U6</accession>
<evidence type="ECO:0000313" key="1">
    <source>
        <dbReference type="EMBL" id="WEG10422.1"/>
    </source>
</evidence>
<evidence type="ECO:0000313" key="2">
    <source>
        <dbReference type="Proteomes" id="UP001214553"/>
    </source>
</evidence>
<gene>
    <name evidence="1" type="ORF">PU630_07735</name>
</gene>